<evidence type="ECO:0008006" key="7">
    <source>
        <dbReference type="Google" id="ProtNLM"/>
    </source>
</evidence>
<reference evidence="5 6" key="1">
    <citation type="submission" date="2020-08" db="EMBL/GenBank/DDBJ databases">
        <title>Genomic Encyclopedia of Type Strains, Phase IV (KMG-IV): sequencing the most valuable type-strain genomes for metagenomic binning, comparative biology and taxonomic classification.</title>
        <authorList>
            <person name="Goeker M."/>
        </authorList>
    </citation>
    <scope>NUCLEOTIDE SEQUENCE [LARGE SCALE GENOMIC DNA]</scope>
    <source>
        <strain evidence="5 6">DSM 45615</strain>
    </source>
</reference>
<comment type="caution">
    <text evidence="5">The sequence shown here is derived from an EMBL/GenBank/DDBJ whole genome shotgun (WGS) entry which is preliminary data.</text>
</comment>
<proteinExistence type="predicted"/>
<protein>
    <recommendedName>
        <fullName evidence="7">DUF4352 domain-containing protein</fullName>
    </recommendedName>
</protein>
<feature type="transmembrane region" description="Helical" evidence="2">
    <location>
        <begin position="60"/>
        <end position="85"/>
    </location>
</feature>
<keyword evidence="2" id="KW-0812">Transmembrane</keyword>
<evidence type="ECO:0000313" key="6">
    <source>
        <dbReference type="Proteomes" id="UP000578449"/>
    </source>
</evidence>
<keyword evidence="1" id="KW-0732">Signal</keyword>
<dbReference type="RefSeq" id="WP_185050898.1">
    <property type="nucleotide sequence ID" value="NZ_BAABIX010000039.1"/>
</dbReference>
<dbReference type="InterPro" id="IPR029051">
    <property type="entry name" value="DUF4352"/>
</dbReference>
<accession>A0A840P3N0</accession>
<dbReference type="InterPro" id="IPR029050">
    <property type="entry name" value="Immunoprotect_excell_Ig-like"/>
</dbReference>
<name>A0A840P3N0_9ACTN</name>
<keyword evidence="2" id="KW-0472">Membrane</keyword>
<dbReference type="InterPro" id="IPR025241">
    <property type="entry name" value="DUF4190"/>
</dbReference>
<gene>
    <name evidence="5" type="ORF">HNP84_003698</name>
</gene>
<evidence type="ECO:0000259" key="4">
    <source>
        <dbReference type="Pfam" id="PF13828"/>
    </source>
</evidence>
<evidence type="ECO:0000256" key="2">
    <source>
        <dbReference type="SAM" id="Phobius"/>
    </source>
</evidence>
<sequence>MTYGTPPGYAPARRTNGLAIASLVLGLIGFISCGFTSVLAVIFGHVALGQIRRDRTDGHGMALAGTVLGWVLTGGWLLFWALWWAGFIGSIGVAALSAPTPTERVQLGELQPGVPTSAPPVIETALPEQEPPASEASEADEPAKLGGTITLAGLESDLQVAVTLERVVETATPANDFLKPSAGNRFYAVELVLHNKGQAPYSDSPLNGAVLIDAEGQQYRATIAEVREGVAFGGSVSMGAGDNRKGVIVFEVPAAAEIAKFQFALNSGFADQKGEWLTR</sequence>
<organism evidence="5 6">
    <name type="scientific">Thermocatellispora tengchongensis</name>
    <dbReference type="NCBI Taxonomy" id="1073253"/>
    <lineage>
        <taxon>Bacteria</taxon>
        <taxon>Bacillati</taxon>
        <taxon>Actinomycetota</taxon>
        <taxon>Actinomycetes</taxon>
        <taxon>Streptosporangiales</taxon>
        <taxon>Streptosporangiaceae</taxon>
        <taxon>Thermocatellispora</taxon>
    </lineage>
</organism>
<dbReference type="AlphaFoldDB" id="A0A840P3N0"/>
<evidence type="ECO:0000259" key="3">
    <source>
        <dbReference type="Pfam" id="PF11611"/>
    </source>
</evidence>
<dbReference type="Pfam" id="PF13828">
    <property type="entry name" value="DUF4190"/>
    <property type="match status" value="1"/>
</dbReference>
<dbReference type="Proteomes" id="UP000578449">
    <property type="component" value="Unassembled WGS sequence"/>
</dbReference>
<evidence type="ECO:0000256" key="1">
    <source>
        <dbReference type="ARBA" id="ARBA00022729"/>
    </source>
</evidence>
<keyword evidence="6" id="KW-1185">Reference proteome</keyword>
<keyword evidence="2" id="KW-1133">Transmembrane helix</keyword>
<feature type="domain" description="DUF4352" evidence="3">
    <location>
        <begin position="159"/>
        <end position="264"/>
    </location>
</feature>
<dbReference type="Gene3D" id="2.60.40.1240">
    <property type="match status" value="1"/>
</dbReference>
<feature type="transmembrane region" description="Helical" evidence="2">
    <location>
        <begin position="20"/>
        <end position="48"/>
    </location>
</feature>
<feature type="domain" description="DUF4190" evidence="4">
    <location>
        <begin position="18"/>
        <end position="79"/>
    </location>
</feature>
<dbReference type="EMBL" id="JACHGN010000007">
    <property type="protein sequence ID" value="MBB5133972.1"/>
    <property type="molecule type" value="Genomic_DNA"/>
</dbReference>
<dbReference type="Pfam" id="PF11611">
    <property type="entry name" value="DUF4352"/>
    <property type="match status" value="1"/>
</dbReference>
<evidence type="ECO:0000313" key="5">
    <source>
        <dbReference type="EMBL" id="MBB5133972.1"/>
    </source>
</evidence>